<dbReference type="PANTHER" id="PTHR39323">
    <property type="entry name" value="BLR1149 PROTEIN"/>
    <property type="match status" value="1"/>
</dbReference>
<feature type="domain" description="Calcineurin-like phosphoesterase" evidence="1">
    <location>
        <begin position="28"/>
        <end position="135"/>
    </location>
</feature>
<dbReference type="PIRSF" id="PIRSF000887">
    <property type="entry name" value="Pesterase_MJ0037"/>
    <property type="match status" value="1"/>
</dbReference>
<gene>
    <name evidence="2" type="ORF">SAMN05421789_103120</name>
</gene>
<sequence>MLEVLQKKIQNTLLTFTNQRALFWDAEKILILSDLHVGKSAHFRKHGIAIPSEVLIADLKRLEDLMIHFQAQKIIIVGDLFHAGYNSDLDLFKYWRKQFTQQFILIRGNHDRLKREIYEDLGIECEEEFLFIEPFTFIHHPEKMEDRFYISGHIHPGFVLKTKNERLRLPCFAVSEQQIVLPAFSLFTGLDTKTLQGKFKNIIFTEGTIFEV</sequence>
<dbReference type="InterPro" id="IPR026336">
    <property type="entry name" value="PdeM-like"/>
</dbReference>
<dbReference type="AlphaFoldDB" id="A0A1N7KBY7"/>
<dbReference type="RefSeq" id="WP_076385698.1">
    <property type="nucleotide sequence ID" value="NZ_FTOI01000003.1"/>
</dbReference>
<evidence type="ECO:0000313" key="2">
    <source>
        <dbReference type="EMBL" id="SIS59020.1"/>
    </source>
</evidence>
<dbReference type="InterPro" id="IPR029052">
    <property type="entry name" value="Metallo-depent_PP-like"/>
</dbReference>
<evidence type="ECO:0000259" key="1">
    <source>
        <dbReference type="Pfam" id="PF00149"/>
    </source>
</evidence>
<dbReference type="InterPro" id="IPR004843">
    <property type="entry name" value="Calcineurin-like_PHP"/>
</dbReference>
<dbReference type="EMBL" id="FTOI01000003">
    <property type="protein sequence ID" value="SIS59020.1"/>
    <property type="molecule type" value="Genomic_DNA"/>
</dbReference>
<dbReference type="Proteomes" id="UP000185839">
    <property type="component" value="Unassembled WGS sequence"/>
</dbReference>
<reference evidence="3" key="1">
    <citation type="submission" date="2017-01" db="EMBL/GenBank/DDBJ databases">
        <authorList>
            <person name="Varghese N."/>
            <person name="Submissions S."/>
        </authorList>
    </citation>
    <scope>NUCLEOTIDE SEQUENCE [LARGE SCALE GENOMIC DNA]</scope>
    <source>
        <strain evidence="3">DSM 23145</strain>
    </source>
</reference>
<dbReference type="Pfam" id="PF00149">
    <property type="entry name" value="Metallophos"/>
    <property type="match status" value="1"/>
</dbReference>
<proteinExistence type="predicted"/>
<dbReference type="InterPro" id="IPR024173">
    <property type="entry name" value="Pesterase_MJ0037-like"/>
</dbReference>
<organism evidence="2 3">
    <name type="scientific">Kaistella chaponensis</name>
    <dbReference type="NCBI Taxonomy" id="713588"/>
    <lineage>
        <taxon>Bacteria</taxon>
        <taxon>Pseudomonadati</taxon>
        <taxon>Bacteroidota</taxon>
        <taxon>Flavobacteriia</taxon>
        <taxon>Flavobacteriales</taxon>
        <taxon>Weeksellaceae</taxon>
        <taxon>Chryseobacterium group</taxon>
        <taxon>Kaistella</taxon>
    </lineage>
</organism>
<dbReference type="SUPFAM" id="SSF56300">
    <property type="entry name" value="Metallo-dependent phosphatases"/>
    <property type="match status" value="1"/>
</dbReference>
<protein>
    <submittedName>
        <fullName evidence="2">Putative phosphoesterase</fullName>
    </submittedName>
</protein>
<dbReference type="OrthoDB" id="9795838at2"/>
<dbReference type="GO" id="GO:0016787">
    <property type="term" value="F:hydrolase activity"/>
    <property type="evidence" value="ECO:0007669"/>
    <property type="project" value="InterPro"/>
</dbReference>
<evidence type="ECO:0000313" key="3">
    <source>
        <dbReference type="Proteomes" id="UP000185839"/>
    </source>
</evidence>
<keyword evidence="3" id="KW-1185">Reference proteome</keyword>
<dbReference type="Gene3D" id="3.60.21.10">
    <property type="match status" value="1"/>
</dbReference>
<name>A0A1N7KBY7_9FLAO</name>
<dbReference type="NCBIfam" id="TIGR04123">
    <property type="entry name" value="P_estr_lig_assc"/>
    <property type="match status" value="1"/>
</dbReference>
<dbReference type="STRING" id="713588.SAMN05421789_103120"/>
<dbReference type="PANTHER" id="PTHR39323:SF1">
    <property type="entry name" value="BLR1149 PROTEIN"/>
    <property type="match status" value="1"/>
</dbReference>
<accession>A0A1N7KBY7</accession>